<proteinExistence type="predicted"/>
<reference evidence="2" key="1">
    <citation type="submission" date="2018-05" db="EMBL/GenBank/DDBJ databases">
        <authorList>
            <person name="Lanie J.A."/>
            <person name="Ng W.-L."/>
            <person name="Kazmierczak K.M."/>
            <person name="Andrzejewski T.M."/>
            <person name="Davidsen T.M."/>
            <person name="Wayne K.J."/>
            <person name="Tettelin H."/>
            <person name="Glass J.I."/>
            <person name="Rusch D."/>
            <person name="Podicherti R."/>
            <person name="Tsui H.-C.T."/>
            <person name="Winkler M.E."/>
        </authorList>
    </citation>
    <scope>NUCLEOTIDE SEQUENCE</scope>
</reference>
<feature type="region of interest" description="Disordered" evidence="1">
    <location>
        <begin position="1"/>
        <end position="41"/>
    </location>
</feature>
<name>A0A381W8N0_9ZZZZ</name>
<evidence type="ECO:0000313" key="2">
    <source>
        <dbReference type="EMBL" id="SVA48844.1"/>
    </source>
</evidence>
<organism evidence="2">
    <name type="scientific">marine metagenome</name>
    <dbReference type="NCBI Taxonomy" id="408172"/>
    <lineage>
        <taxon>unclassified sequences</taxon>
        <taxon>metagenomes</taxon>
        <taxon>ecological metagenomes</taxon>
    </lineage>
</organism>
<feature type="non-terminal residue" evidence="2">
    <location>
        <position position="41"/>
    </location>
</feature>
<protein>
    <submittedName>
        <fullName evidence="2">Uncharacterized protein</fullName>
    </submittedName>
</protein>
<accession>A0A381W8N0</accession>
<feature type="compositionally biased region" description="Polar residues" evidence="1">
    <location>
        <begin position="30"/>
        <end position="41"/>
    </location>
</feature>
<gene>
    <name evidence="2" type="ORF">METZ01_LOCUS101698</name>
</gene>
<evidence type="ECO:0000256" key="1">
    <source>
        <dbReference type="SAM" id="MobiDB-lite"/>
    </source>
</evidence>
<sequence>MSPKQKTATKRHSNSRPNKFNLKKRRRQIQDNVEQLRILSQ</sequence>
<dbReference type="EMBL" id="UINC01011031">
    <property type="protein sequence ID" value="SVA48844.1"/>
    <property type="molecule type" value="Genomic_DNA"/>
</dbReference>
<dbReference type="AlphaFoldDB" id="A0A381W8N0"/>